<dbReference type="KEGG" id="vg:16797429"/>
<gene>
    <name evidence="2" type="ORF">Phi14:2_gp106</name>
</gene>
<feature type="region of interest" description="Disordered" evidence="1">
    <location>
        <begin position="172"/>
        <end position="195"/>
    </location>
</feature>
<evidence type="ECO:0000256" key="1">
    <source>
        <dbReference type="SAM" id="MobiDB-lite"/>
    </source>
</evidence>
<dbReference type="GeneID" id="16797429"/>
<dbReference type="Proteomes" id="UP000014725">
    <property type="component" value="Segment"/>
</dbReference>
<reference evidence="2 3" key="1">
    <citation type="journal article" date="2013" name="Proc. Natl. Acad. Sci. U.S.A.">
        <title>Twelve previously unknown phage genera are ubiquitous in global oceans.</title>
        <authorList>
            <person name="Holmfeldt K."/>
            <person name="Solonenko N."/>
            <person name="Shah M."/>
            <person name="Corrier K."/>
            <person name="Riemann L."/>
            <person name="Verberkmoes N.C."/>
            <person name="Sullivan M.B."/>
        </authorList>
    </citation>
    <scope>NUCLEOTIDE SEQUENCE [LARGE SCALE GENOMIC DNA]</scope>
    <source>
        <strain evidence="2">Phi14:2</strain>
    </source>
</reference>
<accession>S0A091</accession>
<feature type="compositionally biased region" description="Basic and acidic residues" evidence="1">
    <location>
        <begin position="172"/>
        <end position="181"/>
    </location>
</feature>
<sequence>MDSIVRNFNTNDNFWETNPSFLTVAIFQKFNSEDKSKGKSKSSQIMWAIAFLLDPHQDNIWRNLSDEDKRLLIVEDYLKIKDFKWNDYQELIDSYYSRCLTVPEKDYLELIDKMTERKNFIKNTPYTLDSYEIDERSGRPKLIKGNAKDLDKMVVDTVKLYEQLEVVKEKLEKSKHQDGETKGGMQESATEKGLL</sequence>
<keyword evidence="3" id="KW-1185">Reference proteome</keyword>
<name>S0A091_9CAUD</name>
<evidence type="ECO:0000313" key="3">
    <source>
        <dbReference type="Proteomes" id="UP000014725"/>
    </source>
</evidence>
<reference evidence="3" key="2">
    <citation type="submission" date="2013-03" db="EMBL/GenBank/DDBJ databases">
        <title>The Cellulophaga phages: a novel, diverse, and globally ubiquitous model system.</title>
        <authorList>
            <person name="Holmfeldt K."/>
            <person name="Solonenko N."/>
            <person name="Shah M."/>
            <person name="Corrier K."/>
            <person name="Riemann L."/>
            <person name="VerBerkmoes N.C."/>
            <person name="Sullivan M.B."/>
        </authorList>
    </citation>
    <scope>NUCLEOTIDE SEQUENCE [LARGE SCALE GENOMIC DNA]</scope>
</reference>
<evidence type="ECO:0000313" key="2">
    <source>
        <dbReference type="EMBL" id="AGO48984.1"/>
    </source>
</evidence>
<proteinExistence type="predicted"/>
<protein>
    <submittedName>
        <fullName evidence="2">Uncharacterized protein</fullName>
    </submittedName>
</protein>
<dbReference type="EMBL" id="KC821624">
    <property type="protein sequence ID" value="AGO48984.1"/>
    <property type="molecule type" value="Genomic_DNA"/>
</dbReference>
<organism evidence="2 3">
    <name type="scientific">Cellulophaga phage phi14:2</name>
    <dbReference type="NCBI Taxonomy" id="1327990"/>
    <lineage>
        <taxon>Viruses</taxon>
        <taxon>Duplodnaviria</taxon>
        <taxon>Heunggongvirae</taxon>
        <taxon>Uroviricota</taxon>
        <taxon>Caudoviricetes</taxon>
        <taxon>Crassvirales</taxon>
        <taxon>Steigviridae</taxon>
        <taxon>Asinivirinae</taxon>
        <taxon>Akihdevirus</taxon>
        <taxon>Akihdevirus balticus</taxon>
    </lineage>
</organism>